<keyword evidence="3" id="KW-1185">Reference proteome</keyword>
<feature type="transmembrane region" description="Helical" evidence="1">
    <location>
        <begin position="104"/>
        <end position="122"/>
    </location>
</feature>
<dbReference type="RefSeq" id="WP_386833555.1">
    <property type="nucleotide sequence ID" value="NZ_JBHUNP010000001.1"/>
</dbReference>
<dbReference type="Pfam" id="PF19911">
    <property type="entry name" value="DUF6384"/>
    <property type="match status" value="1"/>
</dbReference>
<evidence type="ECO:0000313" key="3">
    <source>
        <dbReference type="Proteomes" id="UP001597521"/>
    </source>
</evidence>
<accession>A0ABW5QLN8</accession>
<organism evidence="2 3">
    <name type="scientific">Devosia albogilva</name>
    <dbReference type="NCBI Taxonomy" id="429726"/>
    <lineage>
        <taxon>Bacteria</taxon>
        <taxon>Pseudomonadati</taxon>
        <taxon>Pseudomonadota</taxon>
        <taxon>Alphaproteobacteria</taxon>
        <taxon>Hyphomicrobiales</taxon>
        <taxon>Devosiaceae</taxon>
        <taxon>Devosia</taxon>
    </lineage>
</organism>
<gene>
    <name evidence="2" type="ORF">ACFSX5_11390</name>
</gene>
<comment type="caution">
    <text evidence="2">The sequence shown here is derived from an EMBL/GenBank/DDBJ whole genome shotgun (WGS) entry which is preliminary data.</text>
</comment>
<dbReference type="Proteomes" id="UP001597521">
    <property type="component" value="Unassembled WGS sequence"/>
</dbReference>
<protein>
    <submittedName>
        <fullName evidence="2">DUF6384 family protein</fullName>
    </submittedName>
</protein>
<sequence>MSDVTAKPVAPLDEVMLAMDVVDTLRHRQDLVARELDSVGKEQQLIARLREIYHQQGIEVPDHILREGVAAIADSRFAYTPPAPGFGTTLARLYVGRKRWGKPVLVAATVLLVAMIGWFGVWQPYQGNVAEQARIELAEGLPAQMDAIYQSIYEETKVQSAVVQAEDLRQRGKAFAAEGNREGAEEMVARLEALRDQLRQEYTLRIVNRSGVQSGFWSFPEINTEATNYYVVVEAVGADGNVLELPILNEETNQIETVSMWGVRVPESVYDAVAADKRDDGIIQGGEIGRKSYGFLDVEYNIQVLGGAVTQW</sequence>
<dbReference type="InterPro" id="IPR045964">
    <property type="entry name" value="DUF6384"/>
</dbReference>
<reference evidence="3" key="1">
    <citation type="journal article" date="2019" name="Int. J. Syst. Evol. Microbiol.">
        <title>The Global Catalogue of Microorganisms (GCM) 10K type strain sequencing project: providing services to taxonomists for standard genome sequencing and annotation.</title>
        <authorList>
            <consortium name="The Broad Institute Genomics Platform"/>
            <consortium name="The Broad Institute Genome Sequencing Center for Infectious Disease"/>
            <person name="Wu L."/>
            <person name="Ma J."/>
        </authorList>
    </citation>
    <scope>NUCLEOTIDE SEQUENCE [LARGE SCALE GENOMIC DNA]</scope>
    <source>
        <strain evidence="3">CCM 7427</strain>
    </source>
</reference>
<evidence type="ECO:0000256" key="1">
    <source>
        <dbReference type="SAM" id="Phobius"/>
    </source>
</evidence>
<dbReference type="EMBL" id="JBHUNP010000001">
    <property type="protein sequence ID" value="MFD2648396.1"/>
    <property type="molecule type" value="Genomic_DNA"/>
</dbReference>
<keyword evidence="1" id="KW-0812">Transmembrane</keyword>
<keyword evidence="1" id="KW-1133">Transmembrane helix</keyword>
<proteinExistence type="predicted"/>
<keyword evidence="1" id="KW-0472">Membrane</keyword>
<evidence type="ECO:0000313" key="2">
    <source>
        <dbReference type="EMBL" id="MFD2648396.1"/>
    </source>
</evidence>
<name>A0ABW5QLN8_9HYPH</name>